<keyword evidence="5" id="KW-1185">Reference proteome</keyword>
<comment type="caution">
    <text evidence="4">The sequence shown here is derived from an EMBL/GenBank/DDBJ whole genome shotgun (WGS) entry which is preliminary data.</text>
</comment>
<proteinExistence type="predicted"/>
<gene>
    <name evidence="4" type="primary">cei</name>
    <name evidence="4" type="ORF">KO481_31100</name>
</gene>
<evidence type="ECO:0000256" key="2">
    <source>
        <dbReference type="SAM" id="Phobius"/>
    </source>
</evidence>
<keyword evidence="2" id="KW-0472">Membrane</keyword>
<dbReference type="Pfam" id="PF13399">
    <property type="entry name" value="LytR_C"/>
    <property type="match status" value="1"/>
</dbReference>
<dbReference type="Proteomes" id="UP000733379">
    <property type="component" value="Unassembled WGS sequence"/>
</dbReference>
<dbReference type="EMBL" id="JAHKNI010000012">
    <property type="protein sequence ID" value="MBU3065956.1"/>
    <property type="molecule type" value="Genomic_DNA"/>
</dbReference>
<reference evidence="4 5" key="1">
    <citation type="submission" date="2021-06" db="EMBL/GenBank/DDBJ databases">
        <title>Actinomycetes sequencing.</title>
        <authorList>
            <person name="Shan Q."/>
        </authorList>
    </citation>
    <scope>NUCLEOTIDE SEQUENCE [LARGE SCALE GENOMIC DNA]</scope>
    <source>
        <strain evidence="4 5">NEAU-G5</strain>
    </source>
</reference>
<dbReference type="RefSeq" id="WP_215922016.1">
    <property type="nucleotide sequence ID" value="NZ_JAHKNI010000012.1"/>
</dbReference>
<evidence type="ECO:0000259" key="3">
    <source>
        <dbReference type="Pfam" id="PF13399"/>
    </source>
</evidence>
<evidence type="ECO:0000313" key="5">
    <source>
        <dbReference type="Proteomes" id="UP000733379"/>
    </source>
</evidence>
<accession>A0ABS6B888</accession>
<evidence type="ECO:0000256" key="1">
    <source>
        <dbReference type="SAM" id="MobiDB-lite"/>
    </source>
</evidence>
<sequence>MVSLITEGSTTDKKGRPFTRRRYQPWVAMVAILTLICAIVWIKALTTQDHSHTAMACNSPSPASGPDAPKPAPLGERVSPSRLHDVEPAALAQAKVRVYNASGERGLAEHIATGLSDYGFASPPPPVYANDPVYTNGDLNCTGQIRFGVNGRPAAAAVQLVAPCAELIEDQRTDNTVDLALGTLFGNDIQPSDNAEEVLKSLKSPAPGNPSIDSGLLSAARAASC</sequence>
<evidence type="ECO:0000313" key="4">
    <source>
        <dbReference type="EMBL" id="MBU3065956.1"/>
    </source>
</evidence>
<feature type="transmembrane region" description="Helical" evidence="2">
    <location>
        <begin position="23"/>
        <end position="42"/>
    </location>
</feature>
<protein>
    <submittedName>
        <fullName evidence="4">Envelope integrity protein Cei</fullName>
    </submittedName>
</protein>
<dbReference type="InterPro" id="IPR027381">
    <property type="entry name" value="LytR/CpsA/Psr_C"/>
</dbReference>
<feature type="domain" description="LytR/CpsA/Psr regulator C-terminal" evidence="3">
    <location>
        <begin position="93"/>
        <end position="185"/>
    </location>
</feature>
<feature type="region of interest" description="Disordered" evidence="1">
    <location>
        <begin position="53"/>
        <end position="79"/>
    </location>
</feature>
<dbReference type="NCBIfam" id="NF035953">
    <property type="entry name" value="integrity_Cei"/>
    <property type="match status" value="1"/>
</dbReference>
<organism evidence="4 5">
    <name type="scientific">Nocardia albiluteola</name>
    <dbReference type="NCBI Taxonomy" id="2842303"/>
    <lineage>
        <taxon>Bacteria</taxon>
        <taxon>Bacillati</taxon>
        <taxon>Actinomycetota</taxon>
        <taxon>Actinomycetes</taxon>
        <taxon>Mycobacteriales</taxon>
        <taxon>Nocardiaceae</taxon>
        <taxon>Nocardia</taxon>
    </lineage>
</organism>
<keyword evidence="2" id="KW-1133">Transmembrane helix</keyword>
<name>A0ABS6B888_9NOCA</name>
<keyword evidence="2" id="KW-0812">Transmembrane</keyword>